<sequence>MKRKIISVILITLIVSSFTGCMNTNNQSATTTQSKETVKKTDYQTITDMDGNVVKLPVKVNKIGTSWPGFINVLLTVGGGDKIVVSADSIKNYPWALKIFPKLKNINYPFSTSGVNQEQLLINKPDVLFLRKTDKSVDKNKVAGIPAIMIDYTKNSIYDMIDAVTLAGKVLGKEGIQRAAKYKEFVVQNINKITSVTKQIPNNQKQKVLTLSVSGKVLSTWGKNIIQNEEINMVGGINVAEKDINGYKDVSFEQILKWNPDVIFVDWNENDKAKLMKDPRFTQIKAVQSGKVFVIPQGIFKWSSLGSETALYLPWMAKTLYPERFKDLDVTGEAKSFYKTFFNYNLSDSELSRILSAQKPD</sequence>
<dbReference type="PANTHER" id="PTHR30535">
    <property type="entry name" value="VITAMIN B12-BINDING PROTEIN"/>
    <property type="match status" value="1"/>
</dbReference>
<dbReference type="SUPFAM" id="SSF53807">
    <property type="entry name" value="Helical backbone' metal receptor"/>
    <property type="match status" value="1"/>
</dbReference>
<keyword evidence="2" id="KW-0732">Signal</keyword>
<dbReference type="Proteomes" id="UP000093954">
    <property type="component" value="Unassembled WGS sequence"/>
</dbReference>
<comment type="caution">
    <text evidence="4">The sequence shown here is derived from an EMBL/GenBank/DDBJ whole genome shotgun (WGS) entry which is preliminary data.</text>
</comment>
<accession>A0A1A6AV56</accession>
<proteinExistence type="inferred from homology"/>
<dbReference type="Pfam" id="PF01497">
    <property type="entry name" value="Peripla_BP_2"/>
    <property type="match status" value="1"/>
</dbReference>
<dbReference type="Gene3D" id="1.20.58.2180">
    <property type="match status" value="1"/>
</dbReference>
<protein>
    <submittedName>
        <fullName evidence="4">Fe(3+)-citrate-binding protein YfmC</fullName>
    </submittedName>
</protein>
<comment type="similarity">
    <text evidence="1">Belongs to the bacterial solute-binding protein 8 family.</text>
</comment>
<evidence type="ECO:0000256" key="2">
    <source>
        <dbReference type="SAM" id="SignalP"/>
    </source>
</evidence>
<dbReference type="AlphaFoldDB" id="A0A1A6AV56"/>
<feature type="signal peptide" evidence="2">
    <location>
        <begin position="1"/>
        <end position="22"/>
    </location>
</feature>
<dbReference type="InterPro" id="IPR050902">
    <property type="entry name" value="ABC_Transporter_SBP"/>
</dbReference>
<evidence type="ECO:0000313" key="4">
    <source>
        <dbReference type="EMBL" id="OBR93910.1"/>
    </source>
</evidence>
<evidence type="ECO:0000313" key="5">
    <source>
        <dbReference type="Proteomes" id="UP000093954"/>
    </source>
</evidence>
<dbReference type="PROSITE" id="PS50983">
    <property type="entry name" value="FE_B12_PBP"/>
    <property type="match status" value="1"/>
</dbReference>
<gene>
    <name evidence="4" type="primary">yfmC_1</name>
    <name evidence="4" type="ORF">CLRAG_18130</name>
</gene>
<name>A0A1A6AV56_9CLOT</name>
<feature type="chain" id="PRO_5038922897" evidence="2">
    <location>
        <begin position="23"/>
        <end position="361"/>
    </location>
</feature>
<reference evidence="4 5" key="1">
    <citation type="journal article" date="2012" name="Front. Microbiol.">
        <title>Draft Genome Sequence of the Virulent Strain 01-B526 of the Fish Pathogen Aeromonas salmonicida.</title>
        <authorList>
            <person name="Charette S.J."/>
            <person name="Brochu F."/>
            <person name="Boyle B."/>
            <person name="Filion G."/>
            <person name="Tanaka K.H."/>
            <person name="Derome N."/>
        </authorList>
    </citation>
    <scope>NUCLEOTIDE SEQUENCE [LARGE SCALE GENOMIC DNA]</scope>
    <source>
        <strain evidence="4 5">P11</strain>
    </source>
</reference>
<dbReference type="InterPro" id="IPR002491">
    <property type="entry name" value="ABC_transptr_periplasmic_BD"/>
</dbReference>
<feature type="domain" description="Fe/B12 periplasmic-binding" evidence="3">
    <location>
        <begin position="62"/>
        <end position="324"/>
    </location>
</feature>
<evidence type="ECO:0000256" key="1">
    <source>
        <dbReference type="ARBA" id="ARBA00008814"/>
    </source>
</evidence>
<keyword evidence="5" id="KW-1185">Reference proteome</keyword>
<organism evidence="4 5">
    <name type="scientific">Clostridium ragsdalei P11</name>
    <dbReference type="NCBI Taxonomy" id="1353534"/>
    <lineage>
        <taxon>Bacteria</taxon>
        <taxon>Bacillati</taxon>
        <taxon>Bacillota</taxon>
        <taxon>Clostridia</taxon>
        <taxon>Eubacteriales</taxon>
        <taxon>Clostridiaceae</taxon>
        <taxon>Clostridium</taxon>
    </lineage>
</organism>
<evidence type="ECO:0000259" key="3">
    <source>
        <dbReference type="PROSITE" id="PS50983"/>
    </source>
</evidence>
<dbReference type="PROSITE" id="PS51257">
    <property type="entry name" value="PROKAR_LIPOPROTEIN"/>
    <property type="match status" value="1"/>
</dbReference>
<dbReference type="RefSeq" id="WP_065078119.1">
    <property type="nucleotide sequence ID" value="NZ_LROS01000017.1"/>
</dbReference>
<dbReference type="PATRIC" id="fig|1353534.3.peg.1854"/>
<dbReference type="Gene3D" id="3.40.50.1980">
    <property type="entry name" value="Nitrogenase molybdenum iron protein domain"/>
    <property type="match status" value="2"/>
</dbReference>
<dbReference type="EMBL" id="LROS01000017">
    <property type="protein sequence ID" value="OBR93910.1"/>
    <property type="molecule type" value="Genomic_DNA"/>
</dbReference>
<dbReference type="PANTHER" id="PTHR30535:SF34">
    <property type="entry name" value="MOLYBDATE-BINDING PROTEIN MOLA"/>
    <property type="match status" value="1"/>
</dbReference>